<dbReference type="Proteomes" id="UP001327560">
    <property type="component" value="Chromosome 8"/>
</dbReference>
<evidence type="ECO:0000259" key="2">
    <source>
        <dbReference type="Pfam" id="PF12999"/>
    </source>
</evidence>
<dbReference type="InterPro" id="IPR028146">
    <property type="entry name" value="PRKCSH_N"/>
</dbReference>
<keyword evidence="1" id="KW-0732">Signal</keyword>
<dbReference type="InterPro" id="IPR039794">
    <property type="entry name" value="Gtb1-like"/>
</dbReference>
<dbReference type="Pfam" id="PF12999">
    <property type="entry name" value="PRKCSH-like"/>
    <property type="match status" value="1"/>
</dbReference>
<dbReference type="PANTHER" id="PTHR12630">
    <property type="entry name" value="N-LINKED OLIGOSACCHARIDE PROCESSING"/>
    <property type="match status" value="1"/>
</dbReference>
<dbReference type="GO" id="GO:0006491">
    <property type="term" value="P:N-glycan processing"/>
    <property type="evidence" value="ECO:0007669"/>
    <property type="project" value="TreeGrafter"/>
</dbReference>
<proteinExistence type="predicted"/>
<keyword evidence="4" id="KW-1185">Reference proteome</keyword>
<organism evidence="3 4">
    <name type="scientific">Canna indica</name>
    <name type="common">Indian-shot</name>
    <dbReference type="NCBI Taxonomy" id="4628"/>
    <lineage>
        <taxon>Eukaryota</taxon>
        <taxon>Viridiplantae</taxon>
        <taxon>Streptophyta</taxon>
        <taxon>Embryophyta</taxon>
        <taxon>Tracheophyta</taxon>
        <taxon>Spermatophyta</taxon>
        <taxon>Magnoliopsida</taxon>
        <taxon>Liliopsida</taxon>
        <taxon>Zingiberales</taxon>
        <taxon>Cannaceae</taxon>
        <taxon>Canna</taxon>
    </lineage>
</organism>
<feature type="chain" id="PRO_5043011634" evidence="1">
    <location>
        <begin position="27"/>
        <end position="154"/>
    </location>
</feature>
<protein>
    <submittedName>
        <fullName evidence="3">Glucosidase 2 subunit beta isoform X1</fullName>
    </submittedName>
</protein>
<dbReference type="EMBL" id="CP136897">
    <property type="protein sequence ID" value="WOL17038.1"/>
    <property type="molecule type" value="Genomic_DNA"/>
</dbReference>
<sequence>MMASGASGLLWLVVLALASSVPPLSASPVRGVSPNDGMYFMGTVIACRDGSTTFTKDRLNDGYCDCPDGTDEPGTSACPESKFFCRNVGDMPHFLFSSRVNDNICDCCDGSDEYDSGTYCPNTCRKDGIHLLTHRRTRIDRMEDPILNFQGLSL</sequence>
<reference evidence="3 4" key="1">
    <citation type="submission" date="2023-10" db="EMBL/GenBank/DDBJ databases">
        <title>Chromosome-scale genome assembly provides insights into flower coloration mechanisms of Canna indica.</title>
        <authorList>
            <person name="Li C."/>
        </authorList>
    </citation>
    <scope>NUCLEOTIDE SEQUENCE [LARGE SCALE GENOMIC DNA]</scope>
    <source>
        <tissue evidence="3">Flower</tissue>
    </source>
</reference>
<gene>
    <name evidence="3" type="ORF">Cni_G25827</name>
</gene>
<evidence type="ECO:0000313" key="3">
    <source>
        <dbReference type="EMBL" id="WOL17038.1"/>
    </source>
</evidence>
<dbReference type="PANTHER" id="PTHR12630:SF17">
    <property type="entry name" value="EXPRESSED PROTEIN"/>
    <property type="match status" value="1"/>
</dbReference>
<feature type="domain" description="Glucosidase II beta subunit N-terminal" evidence="2">
    <location>
        <begin position="22"/>
        <end position="138"/>
    </location>
</feature>
<dbReference type="AlphaFoldDB" id="A0AAQ3QPQ6"/>
<evidence type="ECO:0000256" key="1">
    <source>
        <dbReference type="SAM" id="SignalP"/>
    </source>
</evidence>
<name>A0AAQ3QPQ6_9LILI</name>
<dbReference type="GO" id="GO:0017177">
    <property type="term" value="C:glucosidase II complex"/>
    <property type="evidence" value="ECO:0007669"/>
    <property type="project" value="TreeGrafter"/>
</dbReference>
<evidence type="ECO:0000313" key="4">
    <source>
        <dbReference type="Proteomes" id="UP001327560"/>
    </source>
</evidence>
<feature type="signal peptide" evidence="1">
    <location>
        <begin position="1"/>
        <end position="26"/>
    </location>
</feature>
<accession>A0AAQ3QPQ6</accession>